<comment type="caution">
    <text evidence="1">The sequence shown here is derived from an EMBL/GenBank/DDBJ whole genome shotgun (WGS) entry which is preliminary data.</text>
</comment>
<evidence type="ECO:0000313" key="1">
    <source>
        <dbReference type="EMBL" id="GBN77927.1"/>
    </source>
</evidence>
<dbReference type="EMBL" id="BGPR01017984">
    <property type="protein sequence ID" value="GBN77927.1"/>
    <property type="molecule type" value="Genomic_DNA"/>
</dbReference>
<organism evidence="1 2">
    <name type="scientific">Araneus ventricosus</name>
    <name type="common">Orbweaver spider</name>
    <name type="synonym">Epeira ventricosa</name>
    <dbReference type="NCBI Taxonomy" id="182803"/>
    <lineage>
        <taxon>Eukaryota</taxon>
        <taxon>Metazoa</taxon>
        <taxon>Ecdysozoa</taxon>
        <taxon>Arthropoda</taxon>
        <taxon>Chelicerata</taxon>
        <taxon>Arachnida</taxon>
        <taxon>Araneae</taxon>
        <taxon>Araneomorphae</taxon>
        <taxon>Entelegynae</taxon>
        <taxon>Araneoidea</taxon>
        <taxon>Araneidae</taxon>
        <taxon>Araneus</taxon>
    </lineage>
</organism>
<gene>
    <name evidence="1" type="ORF">AVEN_112685_1</name>
</gene>
<accession>A0A4Y2RQ54</accession>
<dbReference type="Proteomes" id="UP000499080">
    <property type="component" value="Unassembled WGS sequence"/>
</dbReference>
<keyword evidence="2" id="KW-1185">Reference proteome</keyword>
<name>A0A4Y2RQ54_ARAVE</name>
<reference evidence="1 2" key="1">
    <citation type="journal article" date="2019" name="Sci. Rep.">
        <title>Orb-weaving spider Araneus ventricosus genome elucidates the spidroin gene catalogue.</title>
        <authorList>
            <person name="Kono N."/>
            <person name="Nakamura H."/>
            <person name="Ohtoshi R."/>
            <person name="Moran D.A.P."/>
            <person name="Shinohara A."/>
            <person name="Yoshida Y."/>
            <person name="Fujiwara M."/>
            <person name="Mori M."/>
            <person name="Tomita M."/>
            <person name="Arakawa K."/>
        </authorList>
    </citation>
    <scope>NUCLEOTIDE SEQUENCE [LARGE SCALE GENOMIC DNA]</scope>
</reference>
<dbReference type="AlphaFoldDB" id="A0A4Y2RQ54"/>
<evidence type="ECO:0000313" key="2">
    <source>
        <dbReference type="Proteomes" id="UP000499080"/>
    </source>
</evidence>
<sequence>MKKKSAVRNKISKFEGEKKLLIKIRKLKVPVFIAEKSFLTTSVQKKDRISLVKKFPHSCTNCLTALQEYRGLKDSWKRPMAKHTLKKMIRWLLYSGCRIILFKFTGRKRKESDFKWNNGAVISK</sequence>
<proteinExistence type="predicted"/>
<protein>
    <submittedName>
        <fullName evidence="1">Uncharacterized protein</fullName>
    </submittedName>
</protein>